<reference evidence="1" key="1">
    <citation type="submission" date="2015-04" db="EMBL/GenBank/DDBJ databases">
        <title>The genome sequence of the plant pathogenic Rhizarian Plasmodiophora brassicae reveals insights in its biotrophic life cycle and the origin of chitin synthesis.</title>
        <authorList>
            <person name="Schwelm A."/>
            <person name="Fogelqvist J."/>
            <person name="Knaust A."/>
            <person name="Julke S."/>
            <person name="Lilja T."/>
            <person name="Dhandapani V."/>
            <person name="Bonilla-Rosso G."/>
            <person name="Karlsson M."/>
            <person name="Shevchenko A."/>
            <person name="Choi S.R."/>
            <person name="Kim H.G."/>
            <person name="Park J.Y."/>
            <person name="Lim Y.P."/>
            <person name="Ludwig-Muller J."/>
            <person name="Dixelius C."/>
        </authorList>
    </citation>
    <scope>NUCLEOTIDE SEQUENCE</scope>
    <source>
        <tissue evidence="1">Potato root galls</tissue>
    </source>
</reference>
<name>A0A0H5RFC7_9EUKA</name>
<proteinExistence type="predicted"/>
<accession>A0A0H5RFC7</accession>
<feature type="non-terminal residue" evidence="1">
    <location>
        <position position="1"/>
    </location>
</feature>
<dbReference type="EMBL" id="HACM01012306">
    <property type="protein sequence ID" value="CRZ12748.1"/>
    <property type="molecule type" value="Transcribed_RNA"/>
</dbReference>
<evidence type="ECO:0000313" key="1">
    <source>
        <dbReference type="EMBL" id="CRZ12748.1"/>
    </source>
</evidence>
<organism evidence="1">
    <name type="scientific">Spongospora subterranea</name>
    <dbReference type="NCBI Taxonomy" id="70186"/>
    <lineage>
        <taxon>Eukaryota</taxon>
        <taxon>Sar</taxon>
        <taxon>Rhizaria</taxon>
        <taxon>Endomyxa</taxon>
        <taxon>Phytomyxea</taxon>
        <taxon>Plasmodiophorida</taxon>
        <taxon>Plasmodiophoridae</taxon>
        <taxon>Spongospora</taxon>
    </lineage>
</organism>
<protein>
    <submittedName>
        <fullName evidence="1">Uncharacterized protein</fullName>
    </submittedName>
</protein>
<dbReference type="AlphaFoldDB" id="A0A0H5RFC7"/>
<sequence>EGGNHGRVHSSSKMAKCDFCSVYDPDSECLQAESCLFVKYGIALKVKNDAVFREKFEKLVRILPIQSILEMMQAVAVSVVPVPVDAAAAPSGSRTSNGFKKILKYTATFFKALADASVTMVDVANQANFFPPPDMPPPSYI</sequence>